<dbReference type="GO" id="GO:0004553">
    <property type="term" value="F:hydrolase activity, hydrolyzing O-glycosyl compounds"/>
    <property type="evidence" value="ECO:0007669"/>
    <property type="project" value="InterPro"/>
</dbReference>
<proteinExistence type="predicted"/>
<organism evidence="4 5">
    <name type="scientific">Sorangium cellulosum</name>
    <name type="common">Polyangium cellulosum</name>
    <dbReference type="NCBI Taxonomy" id="56"/>
    <lineage>
        <taxon>Bacteria</taxon>
        <taxon>Pseudomonadati</taxon>
        <taxon>Myxococcota</taxon>
        <taxon>Polyangia</taxon>
        <taxon>Polyangiales</taxon>
        <taxon>Polyangiaceae</taxon>
        <taxon>Sorangium</taxon>
    </lineage>
</organism>
<dbReference type="InterPro" id="IPR008965">
    <property type="entry name" value="CBM2/CBM3_carb-bd_dom_sf"/>
</dbReference>
<dbReference type="Pfam" id="PF00553">
    <property type="entry name" value="CBM_2"/>
    <property type="match status" value="1"/>
</dbReference>
<dbReference type="GO" id="GO:0030247">
    <property type="term" value="F:polysaccharide binding"/>
    <property type="evidence" value="ECO:0007669"/>
    <property type="project" value="UniProtKB-UniRule"/>
</dbReference>
<keyword evidence="2" id="KW-0732">Signal</keyword>
<feature type="compositionally biased region" description="Gly residues" evidence="1">
    <location>
        <begin position="213"/>
        <end position="257"/>
    </location>
</feature>
<protein>
    <recommendedName>
        <fullName evidence="3">CBM2 domain-containing protein</fullName>
    </recommendedName>
</protein>
<dbReference type="InterPro" id="IPR012291">
    <property type="entry name" value="CBM2_carb-bd_dom_sf"/>
</dbReference>
<dbReference type="Gene3D" id="2.60.40.290">
    <property type="match status" value="1"/>
</dbReference>
<feature type="chain" id="PRO_5014713948" description="CBM2 domain-containing protein" evidence="2">
    <location>
        <begin position="21"/>
        <end position="389"/>
    </location>
</feature>
<dbReference type="AlphaFoldDB" id="A0A2L0F0V0"/>
<dbReference type="EMBL" id="CP012673">
    <property type="protein sequence ID" value="AUX45180.1"/>
    <property type="molecule type" value="Genomic_DNA"/>
</dbReference>
<feature type="domain" description="CBM2" evidence="3">
    <location>
        <begin position="38"/>
        <end position="152"/>
    </location>
</feature>
<evidence type="ECO:0000313" key="5">
    <source>
        <dbReference type="Proteomes" id="UP000238348"/>
    </source>
</evidence>
<accession>A0A2L0F0V0</accession>
<dbReference type="PROSITE" id="PS51257">
    <property type="entry name" value="PROKAR_LIPOPROTEIN"/>
    <property type="match status" value="1"/>
</dbReference>
<dbReference type="InterPro" id="IPR001919">
    <property type="entry name" value="CBD2"/>
</dbReference>
<gene>
    <name evidence="4" type="ORF">SOCE26_066610</name>
</gene>
<dbReference type="Proteomes" id="UP000238348">
    <property type="component" value="Chromosome"/>
</dbReference>
<evidence type="ECO:0000256" key="2">
    <source>
        <dbReference type="SAM" id="SignalP"/>
    </source>
</evidence>
<dbReference type="GO" id="GO:0005975">
    <property type="term" value="P:carbohydrate metabolic process"/>
    <property type="evidence" value="ECO:0007669"/>
    <property type="project" value="InterPro"/>
</dbReference>
<evidence type="ECO:0000259" key="3">
    <source>
        <dbReference type="PROSITE" id="PS51173"/>
    </source>
</evidence>
<evidence type="ECO:0000313" key="4">
    <source>
        <dbReference type="EMBL" id="AUX45180.1"/>
    </source>
</evidence>
<reference evidence="4 5" key="1">
    <citation type="submission" date="2015-09" db="EMBL/GenBank/DDBJ databases">
        <title>Sorangium comparison.</title>
        <authorList>
            <person name="Zaburannyi N."/>
            <person name="Bunk B."/>
            <person name="Overmann J."/>
            <person name="Mueller R."/>
        </authorList>
    </citation>
    <scope>NUCLEOTIDE SEQUENCE [LARGE SCALE GENOMIC DNA]</scope>
    <source>
        <strain evidence="4 5">So ce26</strain>
    </source>
</reference>
<feature type="compositionally biased region" description="Gly residues" evidence="1">
    <location>
        <begin position="197"/>
        <end position="206"/>
    </location>
</feature>
<dbReference type="SMART" id="SM00637">
    <property type="entry name" value="CBD_II"/>
    <property type="match status" value="1"/>
</dbReference>
<feature type="compositionally biased region" description="Gly residues" evidence="1">
    <location>
        <begin position="154"/>
        <end position="189"/>
    </location>
</feature>
<evidence type="ECO:0000256" key="1">
    <source>
        <dbReference type="SAM" id="MobiDB-lite"/>
    </source>
</evidence>
<dbReference type="SUPFAM" id="SSF49384">
    <property type="entry name" value="Carbohydrate-binding domain"/>
    <property type="match status" value="1"/>
</dbReference>
<feature type="region of interest" description="Disordered" evidence="1">
    <location>
        <begin position="140"/>
        <end position="279"/>
    </location>
</feature>
<dbReference type="PROSITE" id="PS51173">
    <property type="entry name" value="CBM2"/>
    <property type="match status" value="1"/>
</dbReference>
<sequence>MITHRLLGYLCTSFACGLLACSTAPSGHEQSDSLGSGLTSPDGTMTADIVIQSDWRVGYCASVTVKNTGSSQTTAWGLVLGLNGSTINHAWNARLTPQDGQVRAINEAYNGTLQPGGSTMWGFCGSGDGRPTVVSVDGTGGPVVTTSTSSVSSGAGGEGGAPGTGGAGGAGGEGGGTTTAGTGGEGGGTTTTTTTTGGTGGEGGGTTTTTTTGAGGEGGAPGTGGGTTTAGTGGEGGAPGTGGGTTTAGTGGEGGGTTTTTTTGTGSGGAPPGDPACGPDVAAFADVEPILTRRCANEFCHGSPDAPSAGLDLRASMAVVELVGQETVACSGDRALVVPFMPSSSYIMNKLKNVDLCSASESKMPPGTPLAEAEIKTITDWICAGAPDQ</sequence>
<feature type="signal peptide" evidence="2">
    <location>
        <begin position="1"/>
        <end position="20"/>
    </location>
</feature>
<feature type="compositionally biased region" description="Low complexity" evidence="1">
    <location>
        <begin position="142"/>
        <end position="153"/>
    </location>
</feature>
<name>A0A2L0F0V0_SORCE</name>